<dbReference type="Gene3D" id="3.60.110.10">
    <property type="entry name" value="Carbon-nitrogen hydrolase"/>
    <property type="match status" value="1"/>
</dbReference>
<dbReference type="GO" id="GO:0016811">
    <property type="term" value="F:hydrolase activity, acting on carbon-nitrogen (but not peptide) bonds, in linear amides"/>
    <property type="evidence" value="ECO:0007669"/>
    <property type="project" value="UniProtKB-ARBA"/>
</dbReference>
<evidence type="ECO:0000259" key="2">
    <source>
        <dbReference type="PROSITE" id="PS50263"/>
    </source>
</evidence>
<keyword evidence="1" id="KW-0378">Hydrolase</keyword>
<feature type="domain" description="CN hydrolase" evidence="2">
    <location>
        <begin position="3"/>
        <end position="241"/>
    </location>
</feature>
<dbReference type="PANTHER" id="PTHR43674:SF2">
    <property type="entry name" value="BETA-UREIDOPROPIONASE"/>
    <property type="match status" value="1"/>
</dbReference>
<dbReference type="InterPro" id="IPR003010">
    <property type="entry name" value="C-N_Hydrolase"/>
</dbReference>
<dbReference type="PROSITE" id="PS50263">
    <property type="entry name" value="CN_HYDROLASE"/>
    <property type="match status" value="1"/>
</dbReference>
<dbReference type="InterPro" id="IPR050345">
    <property type="entry name" value="Aliph_Amidase/BUP"/>
</dbReference>
<dbReference type="InterPro" id="IPR036526">
    <property type="entry name" value="C-N_Hydrolase_sf"/>
</dbReference>
<name>A0A7V3ZUF2_UNCW3</name>
<dbReference type="AlphaFoldDB" id="A0A7V3ZUF2"/>
<proteinExistence type="predicted"/>
<gene>
    <name evidence="3" type="ORF">ENU74_01370</name>
</gene>
<accession>A0A7V3ZUF2</accession>
<evidence type="ECO:0000256" key="1">
    <source>
        <dbReference type="ARBA" id="ARBA00022801"/>
    </source>
</evidence>
<dbReference type="SUPFAM" id="SSF56317">
    <property type="entry name" value="Carbon-nitrogen hydrolase"/>
    <property type="match status" value="1"/>
</dbReference>
<comment type="caution">
    <text evidence="3">The sequence shown here is derived from an EMBL/GenBank/DDBJ whole genome shotgun (WGS) entry which is preliminary data.</text>
</comment>
<dbReference type="Pfam" id="PF00795">
    <property type="entry name" value="CN_hydrolase"/>
    <property type="match status" value="1"/>
</dbReference>
<reference evidence="3" key="1">
    <citation type="journal article" date="2020" name="mSystems">
        <title>Genome- and Community-Level Interaction Insights into Carbon Utilization and Element Cycling Functions of Hydrothermarchaeota in Hydrothermal Sediment.</title>
        <authorList>
            <person name="Zhou Z."/>
            <person name="Liu Y."/>
            <person name="Xu W."/>
            <person name="Pan J."/>
            <person name="Luo Z.H."/>
            <person name="Li M."/>
        </authorList>
    </citation>
    <scope>NUCLEOTIDE SEQUENCE [LARGE SCALE GENOMIC DNA]</scope>
    <source>
        <strain evidence="3">SpSt-697</strain>
    </source>
</reference>
<dbReference type="EMBL" id="DTDR01000044">
    <property type="protein sequence ID" value="HGK63237.1"/>
    <property type="molecule type" value="Genomic_DNA"/>
</dbReference>
<evidence type="ECO:0000313" key="3">
    <source>
        <dbReference type="EMBL" id="HGK63237.1"/>
    </source>
</evidence>
<protein>
    <recommendedName>
        <fullName evidence="2">CN hydrolase domain-containing protein</fullName>
    </recommendedName>
</protein>
<sequence>MEVFAGFCQFKIVFGDKERNFRKVEKLFLKIKNTKSLKIIVLPELFSTGYLFLNRKELASLAEESEGETYNFLKHLAKNYNAIIAGGFLEKEGNRFYNSALIVAPDGRYLIYRKIHLFKDEKELFEKGNLPFRVFDYNNLKIGLLICFDYFFCEAARTLALKGAEIICHPSNLILPYAPLITKVRALENHIFWILANRVGKEKRGNKELIFLGKSQVVSPKGEILVKALKEETLKVTKINIENARNKKITEKNDLFLDRRRDFYEI</sequence>
<organism evidence="3">
    <name type="scientific">candidate division WOR-3 bacterium</name>
    <dbReference type="NCBI Taxonomy" id="2052148"/>
    <lineage>
        <taxon>Bacteria</taxon>
        <taxon>Bacteria division WOR-3</taxon>
    </lineage>
</organism>
<dbReference type="PANTHER" id="PTHR43674">
    <property type="entry name" value="NITRILASE C965.09-RELATED"/>
    <property type="match status" value="1"/>
</dbReference>